<dbReference type="RefSeq" id="WP_105306532.1">
    <property type="nucleotide sequence ID" value="NZ_PIPS01000002.1"/>
</dbReference>
<dbReference type="AlphaFoldDB" id="A0AA94EFV2"/>
<feature type="chain" id="PRO_5041675405" evidence="1">
    <location>
        <begin position="20"/>
        <end position="155"/>
    </location>
</feature>
<evidence type="ECO:0000313" key="2">
    <source>
        <dbReference type="EMBL" id="RUO43413.1"/>
    </source>
</evidence>
<reference evidence="3" key="1">
    <citation type="journal article" date="2018" name="Front. Microbiol.">
        <title>Genome-Based Analysis Reveals the Taxonomy and Diversity of the Family Idiomarinaceae.</title>
        <authorList>
            <person name="Liu Y."/>
            <person name="Lai Q."/>
            <person name="Shao Z."/>
        </authorList>
    </citation>
    <scope>NUCLEOTIDE SEQUENCE [LARGE SCALE GENOMIC DNA]</scope>
    <source>
        <strain evidence="3">SN-14</strain>
    </source>
</reference>
<proteinExistence type="predicted"/>
<dbReference type="Pfam" id="PF04214">
    <property type="entry name" value="DUF411"/>
    <property type="match status" value="1"/>
</dbReference>
<protein>
    <submittedName>
        <fullName evidence="2">Metal-binding protein</fullName>
    </submittedName>
</protein>
<accession>A0AA94EFV2</accession>
<keyword evidence="1" id="KW-0732">Signal</keyword>
<feature type="signal peptide" evidence="1">
    <location>
        <begin position="1"/>
        <end position="19"/>
    </location>
</feature>
<sequence>MKKQTLMAALALLPGMAMATGLSLTVHKSPTCGCCVKWIESFHDGVTITEQNHQDMSPVKAEYGIPQQAASCHTAVDDKGFVYEGHVPPKLVEAYAGGERSANGKGLVVPAMPIGSVGMDYDERFQPYVVYELLEDGSGRVYAEIDSKETQAQWR</sequence>
<keyword evidence="3" id="KW-1185">Reference proteome</keyword>
<dbReference type="Proteomes" id="UP000286680">
    <property type="component" value="Unassembled WGS sequence"/>
</dbReference>
<dbReference type="EMBL" id="PIPS01000002">
    <property type="protein sequence ID" value="RUO43413.1"/>
    <property type="molecule type" value="Genomic_DNA"/>
</dbReference>
<evidence type="ECO:0000256" key="1">
    <source>
        <dbReference type="SAM" id="SignalP"/>
    </source>
</evidence>
<gene>
    <name evidence="2" type="ORF">CWE23_08680</name>
</gene>
<comment type="caution">
    <text evidence="2">The sequence shown here is derived from an EMBL/GenBank/DDBJ whole genome shotgun (WGS) entry which is preliminary data.</text>
</comment>
<organism evidence="2 3">
    <name type="scientific">Idiomarina aquatica</name>
    <dbReference type="NCBI Taxonomy" id="1327752"/>
    <lineage>
        <taxon>Bacteria</taxon>
        <taxon>Pseudomonadati</taxon>
        <taxon>Pseudomonadota</taxon>
        <taxon>Gammaproteobacteria</taxon>
        <taxon>Alteromonadales</taxon>
        <taxon>Idiomarinaceae</taxon>
        <taxon>Idiomarina</taxon>
    </lineage>
</organism>
<name>A0AA94EFV2_9GAMM</name>
<evidence type="ECO:0000313" key="3">
    <source>
        <dbReference type="Proteomes" id="UP000286680"/>
    </source>
</evidence>
<dbReference type="InterPro" id="IPR007332">
    <property type="entry name" value="DUF411"/>
</dbReference>